<evidence type="ECO:0000256" key="2">
    <source>
        <dbReference type="ARBA" id="ARBA00008314"/>
    </source>
</evidence>
<dbReference type="SMART" id="SM00326">
    <property type="entry name" value="SH3"/>
    <property type="match status" value="1"/>
</dbReference>
<feature type="region of interest" description="Disordered" evidence="14">
    <location>
        <begin position="1702"/>
        <end position="1760"/>
    </location>
</feature>
<feature type="coiled-coil region" evidence="13">
    <location>
        <begin position="1530"/>
        <end position="1574"/>
    </location>
</feature>
<dbReference type="PROSITE" id="PS50057">
    <property type="entry name" value="FERM_3"/>
    <property type="match status" value="1"/>
</dbReference>
<evidence type="ECO:0000256" key="4">
    <source>
        <dbReference type="ARBA" id="ARBA00022490"/>
    </source>
</evidence>
<dbReference type="Pfam" id="PF14604">
    <property type="entry name" value="SH3_9"/>
    <property type="match status" value="1"/>
</dbReference>
<dbReference type="Gene3D" id="1.20.5.190">
    <property type="match status" value="1"/>
</dbReference>
<dbReference type="PROSITE" id="PS50002">
    <property type="entry name" value="SH3"/>
    <property type="match status" value="1"/>
</dbReference>
<dbReference type="GO" id="GO:0120025">
    <property type="term" value="C:plasma membrane bounded cell projection"/>
    <property type="evidence" value="ECO:0007669"/>
    <property type="project" value="UniProtKB-ARBA"/>
</dbReference>
<evidence type="ECO:0000256" key="1">
    <source>
        <dbReference type="ARBA" id="ARBA00004496"/>
    </source>
</evidence>
<feature type="compositionally biased region" description="Pro residues" evidence="14">
    <location>
        <begin position="1738"/>
        <end position="1750"/>
    </location>
</feature>
<dbReference type="InterPro" id="IPR038185">
    <property type="entry name" value="MyTH4_dom_sf"/>
</dbReference>
<name>K1RD93_MAGGI</name>
<keyword evidence="4" id="KW-0963">Cytoplasm</keyword>
<feature type="compositionally biased region" description="Basic and acidic residues" evidence="14">
    <location>
        <begin position="1874"/>
        <end position="1887"/>
    </location>
</feature>
<organism evidence="15">
    <name type="scientific">Magallana gigas</name>
    <name type="common">Pacific oyster</name>
    <name type="synonym">Crassostrea gigas</name>
    <dbReference type="NCBI Taxonomy" id="29159"/>
    <lineage>
        <taxon>Eukaryota</taxon>
        <taxon>Metazoa</taxon>
        <taxon>Spiralia</taxon>
        <taxon>Lophotrochozoa</taxon>
        <taxon>Mollusca</taxon>
        <taxon>Bivalvia</taxon>
        <taxon>Autobranchia</taxon>
        <taxon>Pteriomorphia</taxon>
        <taxon>Ostreida</taxon>
        <taxon>Ostreoidea</taxon>
        <taxon>Ostreidae</taxon>
        <taxon>Magallana</taxon>
    </lineage>
</organism>
<dbReference type="SUPFAM" id="SSF52540">
    <property type="entry name" value="P-loop containing nucleoside triphosphate hydrolases"/>
    <property type="match status" value="1"/>
</dbReference>
<evidence type="ECO:0000256" key="9">
    <source>
        <dbReference type="ARBA" id="ARBA00023175"/>
    </source>
</evidence>
<dbReference type="InterPro" id="IPR011993">
    <property type="entry name" value="PH-like_dom_sf"/>
</dbReference>
<dbReference type="GO" id="GO:0005737">
    <property type="term" value="C:cytoplasm"/>
    <property type="evidence" value="ECO:0007669"/>
    <property type="project" value="UniProtKB-SubCell"/>
</dbReference>
<evidence type="ECO:0000256" key="7">
    <source>
        <dbReference type="ARBA" id="ARBA00022840"/>
    </source>
</evidence>
<feature type="region of interest" description="Disordered" evidence="14">
    <location>
        <begin position="1874"/>
        <end position="1902"/>
    </location>
</feature>
<feature type="region of interest" description="Actin-binding" evidence="12">
    <location>
        <begin position="609"/>
        <end position="631"/>
    </location>
</feature>
<dbReference type="InterPro" id="IPR019749">
    <property type="entry name" value="Band_41_domain"/>
</dbReference>
<feature type="binding site" evidence="12">
    <location>
        <begin position="141"/>
        <end position="148"/>
    </location>
    <ligand>
        <name>ATP</name>
        <dbReference type="ChEBI" id="CHEBI:30616"/>
    </ligand>
</feature>
<dbReference type="InterPro" id="IPR041795">
    <property type="entry name" value="MyoXV_FERM_C"/>
</dbReference>
<dbReference type="Pfam" id="PF26570">
    <property type="entry name" value="MYO15"/>
    <property type="match status" value="1"/>
</dbReference>
<evidence type="ECO:0000256" key="6">
    <source>
        <dbReference type="ARBA" id="ARBA00022741"/>
    </source>
</evidence>
<evidence type="ECO:0000256" key="11">
    <source>
        <dbReference type="PROSITE-ProRule" id="PRU00192"/>
    </source>
</evidence>
<dbReference type="GO" id="GO:0005524">
    <property type="term" value="F:ATP binding"/>
    <property type="evidence" value="ECO:0007669"/>
    <property type="project" value="UniProtKB-UniRule"/>
</dbReference>
<keyword evidence="6 12" id="KW-0547">Nucleotide-binding</keyword>
<evidence type="ECO:0000256" key="12">
    <source>
        <dbReference type="PROSITE-ProRule" id="PRU00782"/>
    </source>
</evidence>
<dbReference type="InterPro" id="IPR036028">
    <property type="entry name" value="SH3-like_dom_sf"/>
</dbReference>
<dbReference type="CDD" id="cd14473">
    <property type="entry name" value="FERM_B-lobe"/>
    <property type="match status" value="1"/>
</dbReference>
<dbReference type="SMART" id="SM00295">
    <property type="entry name" value="B41"/>
    <property type="match status" value="1"/>
</dbReference>
<dbReference type="SMART" id="SM00139">
    <property type="entry name" value="MyTH4"/>
    <property type="match status" value="2"/>
</dbReference>
<dbReference type="FunCoup" id="K1RD93">
    <property type="interactions" value="3"/>
</dbReference>
<feature type="region of interest" description="Disordered" evidence="14">
    <location>
        <begin position="1367"/>
        <end position="1389"/>
    </location>
</feature>
<dbReference type="InterPro" id="IPR000857">
    <property type="entry name" value="MyTH4_dom"/>
</dbReference>
<comment type="similarity">
    <text evidence="2 12">Belongs to the TRAFAC class myosin-kinesin ATPase superfamily. Myosin family.</text>
</comment>
<evidence type="ECO:0000256" key="5">
    <source>
        <dbReference type="ARBA" id="ARBA00022737"/>
    </source>
</evidence>
<keyword evidence="10 12" id="KW-0009">Actin-binding</keyword>
<dbReference type="PRINTS" id="PR00193">
    <property type="entry name" value="MYOSINHEAVY"/>
</dbReference>
<comment type="subcellular location">
    <subcellularLocation>
        <location evidence="1">Cytoplasm</location>
    </subcellularLocation>
</comment>
<evidence type="ECO:0000256" key="14">
    <source>
        <dbReference type="SAM" id="MobiDB-lite"/>
    </source>
</evidence>
<dbReference type="GO" id="GO:0003779">
    <property type="term" value="F:actin binding"/>
    <property type="evidence" value="ECO:0007669"/>
    <property type="project" value="UniProtKB-KW"/>
</dbReference>
<dbReference type="InterPro" id="IPR051567">
    <property type="entry name" value="Unconventional_Myosin_ATPase"/>
</dbReference>
<dbReference type="FunFam" id="3.40.850.10:FF:000008">
    <property type="entry name" value="Putative unconventional myosin-IXa"/>
    <property type="match status" value="1"/>
</dbReference>
<dbReference type="Pfam" id="PF02174">
    <property type="entry name" value="IRS"/>
    <property type="match status" value="1"/>
</dbReference>
<dbReference type="InParanoid" id="K1RD93"/>
<dbReference type="SMART" id="SM00015">
    <property type="entry name" value="IQ"/>
    <property type="match status" value="3"/>
</dbReference>
<dbReference type="InterPro" id="IPR001609">
    <property type="entry name" value="Myosin_head_motor_dom-like"/>
</dbReference>
<evidence type="ECO:0000313" key="15">
    <source>
        <dbReference type="EMBL" id="EKC41639.1"/>
    </source>
</evidence>
<dbReference type="SMART" id="SM00242">
    <property type="entry name" value="MYSc"/>
    <property type="match status" value="1"/>
</dbReference>
<sequence>MDGPENGEGDHGVEDMINLSSLVTWILGFIEGLALVFFSYTCQWLDRDCQGVYRFQHLVWDNIATAPSITLTVGKQSKTFTGSILVSVNPYKMFNIYGLDMVKKYEGRPLGSMPPHLFAIGSASYGKMMKDTENQVLVISGESGSGKTEATKLIMQYLAAVNKSGNNLITEQILEANPLLESFGNAKTIRNDNSSRFGKYIEVFFKHGSIVGARTLEYLLEKSRMVTQAQDERNYHVFYEMLEGMSSDQKGKYGLQNAEKYFYLNQGGNCKISGRDDRENYRALMAALDVLSFERSEQDTIFKILSSVLHIGNIYFKKIHDEASHDTVLLGSDAEIKWISHLLQLSEDWLKQALTTKVTETRGDRVLTPYNIDQALDARDAVAKALYSRLFTWLVERINNIICRAERDKNTSLAVLDIFGFEDFHMNSFEQLCINYANETMQFFFNQHIFRLEQKEYSREGIDWSTIEFRDNQPVIDLLASKPTGILCILDDECSFPQATDMSFLEKCHFHHDSNRLYEKPRMSDPVFYVQHYAGRIKYNVNHFLEKNKDTLRSDVIELLCESKNRIIAQMFKDMRDRLITKTLSKSTGRYVTLKPRTPTISAGFTESLLSLIDNMSKCNPYFVRCIKPNNHKAPMVFDTKVVLDQLRYTGMLETIRIRKMGYPVRIKFPMFISRYHCLLHGQDLNTRQLPNTVCQMVLNTQGSVYKDLYRIGATKYHENWNRCDTDPEYVNKVFETNSESTWEDSEWGENNDSSLCSEIPHHTVPKFQDTEKYSLCWTYVNCCLTESFQQVFLKESLEQVLDKEAKKIQDEAIVRIQKCSRMFLARKKFLRAKTSIHSLQRAIRRYAARKKFLLVRNGIIKAQAQFRMYRQRKRYLKTREELKRKLEHERLMRQRQEEEAKMERERKARHERQIASITNLDIPGELAFVYNKLDDWQSINNDRHIITVNREVQQMDQHYRLPEDINAHAFSKFTSVFFKDPNWGFMLNPIKSSLTQGVNGEELNQIAVAVFKLILRLMYDRNLRDRQEKAMVDYIIQMGLQNEGLRDEIYSQIANQCWNNQNLGAIEKGWNLMAACLSAFPPSKRLCKYLIKFVSDIGLEGYQQLCQHKALQCANIEPKFSRVYPPCLLEWRAIQQKANMALEARFPDGHKMIGHVESWTNAELFARHLLNIRGLQENSYGWTVQVQEEVDYYEIMGYDYVLDILSEMEIPPGFPYCKSYYLASSDRTREPPTMRRGLYKNSPHSVDDERYLKLYGSLPQPLEVTHSRIESRSFTPRSAFMEEGDDGIEFSMTSVLNQRPTELMMDGLSGSKLNMRYNKRKAPSPPTLNGNGVVSNGIPNGHITPIVEDLEQVGLDPRSKLNTRYVNGVHSNGVGTPRTDEDLSPHSKLNSRYVKSGVIIKERERIRRHGPGIGMSRKQNQDRYLERISAASDISAATGQSDWSHWVEDVFNNALNEHVDTLSDAHTLENRLKGGGKGVPGPGIQPAPIPPTNLPLLNFGLPANSMPTSPQMVPGNDPLQMAAHQMAQQNQQQALYNAYLQQMANLQAQAQAQAQLQQQRQQQQTLMQSAQQQMLQQQLLQMQQQQQVPPNLVSPASSFNSVGPFPVVTPRDQHQMNGGMLMTSSTQPFIASAQGGQINSQVGMGIQIPVSSVTTAEVGSSGAPKKVYKMKSQFEGHTEHKTFGQQNVAPVVNTASIQDQFAESSERKESTVRMVSAPAPPPPPKYQDKEMMSPRMQPAPPPPPPPPPAMQITEDSFDREKGMFTFTDKQGRARTVRIGKVVWPPPSMEQEKRAREVGRLEIDENVKQNLHDRFSPKKQWKKPEAPKEEQKPEKERKSKSLAESVHLATLQLLEQKLGGNKEQETNEKEIIATKIIQEPEPKKPEKDEEEQGVPHPLCLPPPRLWRRSAPPPLPAPTQALETVSVKKKEPQFLINYTELEKVVTRLYPQGKQKYLSYSNVPWTLNLRKEVFHPRERLENPMALHLVFCQVVQDVYNGGCVRINKEDRIKMRGMLESYGVNKDNYLNGNFRDQVKKIIVDTAKEWPTYFAKLFPVAGQGQYGGIRYVGVNHNGINFLTRERSLVEDYLDVVEHHNFEDIIDVVLPTKDTVQINLKSKSVVLFTNRASQLKEMIDLYLQESDKGNKYVIAIKEYITRESTLLSFRRNDIIKLLDPEMVLEEGWLYGSLNGMLGYFPAEYVRPLARHEVERSGGMKAQLTEHTIQRMIRPPSRDGYADNRSETSQGTVVQDGKFSMMEFALLHFRESLQKYVMMRKEDGSIRGTIKMIESLKLRSMDHDKRGNVDWTWREQADLVKWTRSPIQASLLKLQQPELNKLSLECFLCIMKFMGDYPMGSSQNEVDCALKILKTCHKYPELRDEVYCQLCKQTTSNRSMKPKSCIMGWRLFAIIACYCDCTEALRPYLFKFLETTASDTGRTYSGAASICLQNLRKTFKYGGRKNVPLTEEISALANGRISKRFAFIFSGCEKEGMVQIKPCTVVRDGVEEICARLNISDSVEIEEYTLFLRTKDDMMGVVFSRLKPEEYVLDVTADLQRNNSSYDLVFQRTVWFFPLRPTDNIMYNELMFFQSLPDYLEGLVVVLKDGRLSRRDEDDIAILGALLHRGYDRVGLPTIKDLQFLIPETVRKMSDYQPQQWLNRVHANIHDISRRGPMECKARFVDILSRWPLFGSTFFSIRNPPTQPAIKGECILAVNKHGIHFLSLDTHETILHYSFSEVLSTRRYRSDNGDNYLDMKLGNLMVQKIVRIETNQGSDISNLIGQYMQVINRHKKRPNDKMSLQRYH</sequence>
<dbReference type="PANTHER" id="PTHR22692:SF26">
    <property type="entry name" value="SH3 DOMAIN-CONTAINING PROTEIN"/>
    <property type="match status" value="1"/>
</dbReference>
<keyword evidence="5" id="KW-0677">Repeat</keyword>
<protein>
    <submittedName>
        <fullName evidence="15">Myosin-XV</fullName>
    </submittedName>
</protein>
<dbReference type="GO" id="GO:0016459">
    <property type="term" value="C:myosin complex"/>
    <property type="evidence" value="ECO:0007669"/>
    <property type="project" value="UniProtKB-KW"/>
</dbReference>
<feature type="region of interest" description="Disordered" evidence="14">
    <location>
        <begin position="1778"/>
        <end position="1842"/>
    </location>
</feature>
<dbReference type="InterPro" id="IPR001452">
    <property type="entry name" value="SH3_domain"/>
</dbReference>
<dbReference type="Gene3D" id="3.40.850.10">
    <property type="entry name" value="Kinesin motor domain"/>
    <property type="match status" value="1"/>
</dbReference>
<keyword evidence="7 12" id="KW-0067">ATP-binding</keyword>
<reference evidence="15" key="1">
    <citation type="journal article" date="2012" name="Nature">
        <title>The oyster genome reveals stress adaptation and complexity of shell formation.</title>
        <authorList>
            <person name="Zhang G."/>
            <person name="Fang X."/>
            <person name="Guo X."/>
            <person name="Li L."/>
            <person name="Luo R."/>
            <person name="Xu F."/>
            <person name="Yang P."/>
            <person name="Zhang L."/>
            <person name="Wang X."/>
            <person name="Qi H."/>
            <person name="Xiong Z."/>
            <person name="Que H."/>
            <person name="Xie Y."/>
            <person name="Holland P.W."/>
            <person name="Paps J."/>
            <person name="Zhu Y."/>
            <person name="Wu F."/>
            <person name="Chen Y."/>
            <person name="Wang J."/>
            <person name="Peng C."/>
            <person name="Meng J."/>
            <person name="Yang L."/>
            <person name="Liu J."/>
            <person name="Wen B."/>
            <person name="Zhang N."/>
            <person name="Huang Z."/>
            <person name="Zhu Q."/>
            <person name="Feng Y."/>
            <person name="Mount A."/>
            <person name="Hedgecock D."/>
            <person name="Xu Z."/>
            <person name="Liu Y."/>
            <person name="Domazet-Loso T."/>
            <person name="Du Y."/>
            <person name="Sun X."/>
            <person name="Zhang S."/>
            <person name="Liu B."/>
            <person name="Cheng P."/>
            <person name="Jiang X."/>
            <person name="Li J."/>
            <person name="Fan D."/>
            <person name="Wang W."/>
            <person name="Fu W."/>
            <person name="Wang T."/>
            <person name="Wang B."/>
            <person name="Zhang J."/>
            <person name="Peng Z."/>
            <person name="Li Y."/>
            <person name="Li N."/>
            <person name="Wang J."/>
            <person name="Chen M."/>
            <person name="He Y."/>
            <person name="Tan F."/>
            <person name="Song X."/>
            <person name="Zheng Q."/>
            <person name="Huang R."/>
            <person name="Yang H."/>
            <person name="Du X."/>
            <person name="Chen L."/>
            <person name="Yang M."/>
            <person name="Gaffney P.M."/>
            <person name="Wang S."/>
            <person name="Luo L."/>
            <person name="She Z."/>
            <person name="Ming Y."/>
            <person name="Huang W."/>
            <person name="Zhang S."/>
            <person name="Huang B."/>
            <person name="Zhang Y."/>
            <person name="Qu T."/>
            <person name="Ni P."/>
            <person name="Miao G."/>
            <person name="Wang J."/>
            <person name="Wang Q."/>
            <person name="Steinberg C.E."/>
            <person name="Wang H."/>
            <person name="Li N."/>
            <person name="Qian L."/>
            <person name="Zhang G."/>
            <person name="Li Y."/>
            <person name="Yang H."/>
            <person name="Liu X."/>
            <person name="Wang J."/>
            <person name="Yin Y."/>
            <person name="Wang J."/>
        </authorList>
    </citation>
    <scope>NUCLEOTIDE SEQUENCE [LARGE SCALE GENOMIC DNA]</scope>
    <source>
        <strain evidence="15">05x7-T-G4-1.051#20</strain>
    </source>
</reference>
<feature type="compositionally biased region" description="Basic and acidic residues" evidence="14">
    <location>
        <begin position="1790"/>
        <end position="1841"/>
    </location>
</feature>
<dbReference type="InterPro" id="IPR019748">
    <property type="entry name" value="FERM_central"/>
</dbReference>
<dbReference type="SUPFAM" id="SSF50044">
    <property type="entry name" value="SH3-domain"/>
    <property type="match status" value="1"/>
</dbReference>
<dbReference type="CDD" id="cd11884">
    <property type="entry name" value="SH3_MYO15"/>
    <property type="match status" value="1"/>
</dbReference>
<dbReference type="GO" id="GO:0003774">
    <property type="term" value="F:cytoskeletal motor activity"/>
    <property type="evidence" value="ECO:0007669"/>
    <property type="project" value="UniProtKB-UniRule"/>
</dbReference>
<dbReference type="InterPro" id="IPR027417">
    <property type="entry name" value="P-loop_NTPase"/>
</dbReference>
<dbReference type="SUPFAM" id="SSF50729">
    <property type="entry name" value="PH domain-like"/>
    <property type="match status" value="1"/>
</dbReference>
<dbReference type="CDD" id="cd13201">
    <property type="entry name" value="FERM_C_MyoXV"/>
    <property type="match status" value="1"/>
</dbReference>
<proteinExistence type="inferred from homology"/>
<evidence type="ECO:0000256" key="10">
    <source>
        <dbReference type="ARBA" id="ARBA00023203"/>
    </source>
</evidence>
<feature type="coiled-coil region" evidence="13">
    <location>
        <begin position="873"/>
        <end position="914"/>
    </location>
</feature>
<dbReference type="PROSITE" id="PS50096">
    <property type="entry name" value="IQ"/>
    <property type="match status" value="2"/>
</dbReference>
<gene>
    <name evidence="15" type="ORF">CGI_10022042</name>
</gene>
<accession>K1RD93</accession>
<dbReference type="InterPro" id="IPR036057">
    <property type="entry name" value="MYSc_Myo15"/>
</dbReference>
<dbReference type="InterPro" id="IPR002404">
    <property type="entry name" value="IRS_PTB"/>
</dbReference>
<dbReference type="Pfam" id="PF00612">
    <property type="entry name" value="IQ"/>
    <property type="match status" value="2"/>
</dbReference>
<dbReference type="PROSITE" id="PS51016">
    <property type="entry name" value="MYTH4"/>
    <property type="match status" value="2"/>
</dbReference>
<dbReference type="EMBL" id="JH818186">
    <property type="protein sequence ID" value="EKC41639.1"/>
    <property type="molecule type" value="Genomic_DNA"/>
</dbReference>
<keyword evidence="8 12" id="KW-0518">Myosin</keyword>
<dbReference type="InterPro" id="IPR000299">
    <property type="entry name" value="FERM_domain"/>
</dbReference>
<dbReference type="InterPro" id="IPR036961">
    <property type="entry name" value="Kinesin_motor_dom_sf"/>
</dbReference>
<dbReference type="HOGENOM" id="CLU_000192_14_0_1"/>
<dbReference type="Gene3D" id="2.30.30.40">
    <property type="entry name" value="SH3 Domains"/>
    <property type="match status" value="1"/>
</dbReference>
<evidence type="ECO:0000256" key="13">
    <source>
        <dbReference type="SAM" id="Coils"/>
    </source>
</evidence>
<dbReference type="InterPro" id="IPR059004">
    <property type="entry name" value="MYO15"/>
</dbReference>
<evidence type="ECO:0000256" key="8">
    <source>
        <dbReference type="ARBA" id="ARBA00023123"/>
    </source>
</evidence>
<dbReference type="PROSITE" id="PS51456">
    <property type="entry name" value="MYOSIN_MOTOR"/>
    <property type="match status" value="1"/>
</dbReference>
<dbReference type="Pfam" id="PF00063">
    <property type="entry name" value="Myosin_head"/>
    <property type="match status" value="1"/>
</dbReference>
<dbReference type="Gene3D" id="1.25.40.530">
    <property type="entry name" value="MyTH4 domain"/>
    <property type="match status" value="2"/>
</dbReference>
<evidence type="ECO:0000256" key="3">
    <source>
        <dbReference type="ARBA" id="ARBA00022443"/>
    </source>
</evidence>
<keyword evidence="3 11" id="KW-0728">SH3 domain</keyword>
<dbReference type="Gene3D" id="2.30.29.30">
    <property type="entry name" value="Pleckstrin-homology domain (PH domain)/Phosphotyrosine-binding domain (PTB)"/>
    <property type="match status" value="2"/>
</dbReference>
<keyword evidence="9 12" id="KW-0505">Motor protein</keyword>
<dbReference type="CDD" id="cd01387">
    <property type="entry name" value="MYSc_Myo15"/>
    <property type="match status" value="1"/>
</dbReference>
<dbReference type="PANTHER" id="PTHR22692">
    <property type="entry name" value="MYOSIN VII, XV"/>
    <property type="match status" value="1"/>
</dbReference>
<dbReference type="Gene3D" id="1.10.10.820">
    <property type="match status" value="1"/>
</dbReference>
<keyword evidence="13" id="KW-0175">Coiled coil</keyword>
<dbReference type="Gene3D" id="6.20.240.20">
    <property type="match status" value="1"/>
</dbReference>
<dbReference type="FunFam" id="1.10.10.820:FF:000001">
    <property type="entry name" value="Myosin heavy chain"/>
    <property type="match status" value="1"/>
</dbReference>
<dbReference type="InterPro" id="IPR000048">
    <property type="entry name" value="IQ_motif_EF-hand-BS"/>
</dbReference>
<dbReference type="Gene3D" id="1.20.58.530">
    <property type="match status" value="1"/>
</dbReference>
<dbReference type="Pfam" id="PF00784">
    <property type="entry name" value="MyTH4"/>
    <property type="match status" value="2"/>
</dbReference>
<dbReference type="Gene3D" id="1.20.120.720">
    <property type="entry name" value="Myosin VI head, motor domain, U50 subdomain"/>
    <property type="match status" value="1"/>
</dbReference>